<dbReference type="SUPFAM" id="SSF48179">
    <property type="entry name" value="6-phosphogluconate dehydrogenase C-terminal domain-like"/>
    <property type="match status" value="1"/>
</dbReference>
<accession>A0A061SEF6</accession>
<dbReference type="Pfam" id="PF01232">
    <property type="entry name" value="Mannitol_dh"/>
    <property type="match status" value="1"/>
</dbReference>
<sequence length="533" mass="59468">MSTNLLKPNEVTESDKVLVPRYQQHDLSTGILHFGVGNFARAHQMSYMEELLRVDFHNAKHWAYTGVGVRDSSKRHQSMLGEQGYRYCIVQSNGDGSKQQVQIIGALRDVLVGPTAPGEILRRVVSESTRIVSLTITEFGYTIPFSKQDDQLLKLVQSIRNDSKTAPFMDADAHPEPYNGATVMGYIVAGLAGRRAAGNGGITVMSCDNIPHNGDYLKKKLMEKLESVDKDLKQWVQTNCTFPNSMVDSITPSTTEKVKEDLARRFGIQDNSPVPREFFKQWVIEDNFAAGRPAWEKVGAQLVQDVTPYELTKIRLLNISHTVMALPGILKGLELSPEAACDRGIGRLYKSVIRHELRPVLEGTPGVTESIDLGEYQRQLVRRFEDGLPDGLVRIAQDTSEKLRVQGVPAVLEGLKAGIRMKGMAFTVAAWGHYISAAGEKGEKLNDLRGEMVKDDMRLGGIDRLLDNAEVFPGLCNNEQWRLMVKDSFARIQEKGVDAAIRNLYPRAAWWRMKPVAVSLAAFVSLWQLLRSC</sequence>
<reference evidence="7" key="1">
    <citation type="submission" date="2014-05" db="EMBL/GenBank/DDBJ databases">
        <title>The transcriptome of the halophilic microalga Tetraselmis sp. GSL018 isolated from the Great Salt Lake, Utah.</title>
        <authorList>
            <person name="Jinkerson R.E."/>
            <person name="D'Adamo S."/>
            <person name="Posewitz M.C."/>
        </authorList>
    </citation>
    <scope>NUCLEOTIDE SEQUENCE</scope>
    <source>
        <strain evidence="7">GSL018</strain>
    </source>
</reference>
<dbReference type="GO" id="GO:0050086">
    <property type="term" value="F:mannitol 2-dehydrogenase activity"/>
    <property type="evidence" value="ECO:0007669"/>
    <property type="project" value="UniProtKB-EC"/>
</dbReference>
<dbReference type="InterPro" id="IPR000669">
    <property type="entry name" value="Mannitol_DH"/>
</dbReference>
<gene>
    <name evidence="7" type="primary">UXUB</name>
    <name evidence="7" type="ORF">TSPGSL018_8344</name>
</gene>
<keyword evidence="2" id="KW-0560">Oxidoreductase</keyword>
<comment type="similarity">
    <text evidence="1">Belongs to the mannitol dehydrogenase family.</text>
</comment>
<dbReference type="AlphaFoldDB" id="A0A061SEF6"/>
<name>A0A061SEF6_9CHLO</name>
<feature type="domain" description="Mannitol dehydrogenase N-terminal" evidence="5">
    <location>
        <begin position="30"/>
        <end position="297"/>
    </location>
</feature>
<evidence type="ECO:0000256" key="4">
    <source>
        <dbReference type="ARBA" id="ARBA00047733"/>
    </source>
</evidence>
<dbReference type="InterPro" id="IPR008927">
    <property type="entry name" value="6-PGluconate_DH-like_C_sf"/>
</dbReference>
<dbReference type="PANTHER" id="PTHR43362">
    <property type="entry name" value="MANNITOL DEHYDROGENASE DSF1-RELATED"/>
    <property type="match status" value="1"/>
</dbReference>
<evidence type="ECO:0000256" key="2">
    <source>
        <dbReference type="ARBA" id="ARBA00023002"/>
    </source>
</evidence>
<dbReference type="Pfam" id="PF08125">
    <property type="entry name" value="Mannitol_dh_C"/>
    <property type="match status" value="1"/>
</dbReference>
<dbReference type="InterPro" id="IPR013131">
    <property type="entry name" value="Mannitol_DH_N"/>
</dbReference>
<protein>
    <recommendedName>
        <fullName evidence="3">mannitol 2-dehydrogenase</fullName>
        <ecNumber evidence="3">1.1.1.67</ecNumber>
    </recommendedName>
</protein>
<dbReference type="InterPro" id="IPR036291">
    <property type="entry name" value="NAD(P)-bd_dom_sf"/>
</dbReference>
<dbReference type="InterPro" id="IPR013118">
    <property type="entry name" value="Mannitol_DH_C"/>
</dbReference>
<evidence type="ECO:0000256" key="3">
    <source>
        <dbReference type="ARBA" id="ARBA00038970"/>
    </source>
</evidence>
<dbReference type="Gene3D" id="1.10.1040.10">
    <property type="entry name" value="N-(1-d-carboxylethyl)-l-norvaline Dehydrogenase, domain 2"/>
    <property type="match status" value="1"/>
</dbReference>
<proteinExistence type="inferred from homology"/>
<dbReference type="Gene3D" id="3.40.50.720">
    <property type="entry name" value="NAD(P)-binding Rossmann-like Domain"/>
    <property type="match status" value="1"/>
</dbReference>
<dbReference type="PANTHER" id="PTHR43362:SF1">
    <property type="entry name" value="MANNITOL DEHYDROGENASE 2-RELATED"/>
    <property type="match status" value="1"/>
</dbReference>
<evidence type="ECO:0000259" key="6">
    <source>
        <dbReference type="Pfam" id="PF08125"/>
    </source>
</evidence>
<dbReference type="InterPro" id="IPR050988">
    <property type="entry name" value="Mannitol_DH/Oxidoreductase"/>
</dbReference>
<dbReference type="EC" id="1.1.1.67" evidence="3"/>
<comment type="catalytic activity">
    <reaction evidence="4">
        <text>D-mannitol + NAD(+) = D-fructose + NADH + H(+)</text>
        <dbReference type="Rhea" id="RHEA:12084"/>
        <dbReference type="ChEBI" id="CHEBI:15378"/>
        <dbReference type="ChEBI" id="CHEBI:16899"/>
        <dbReference type="ChEBI" id="CHEBI:37721"/>
        <dbReference type="ChEBI" id="CHEBI:57540"/>
        <dbReference type="ChEBI" id="CHEBI:57945"/>
        <dbReference type="EC" id="1.1.1.67"/>
    </reaction>
</comment>
<feature type="domain" description="Mannitol dehydrogenase C-terminal" evidence="6">
    <location>
        <begin position="305"/>
        <end position="491"/>
    </location>
</feature>
<dbReference type="SUPFAM" id="SSF51735">
    <property type="entry name" value="NAD(P)-binding Rossmann-fold domains"/>
    <property type="match status" value="1"/>
</dbReference>
<evidence type="ECO:0000313" key="7">
    <source>
        <dbReference type="EMBL" id="JAC81250.1"/>
    </source>
</evidence>
<dbReference type="PRINTS" id="PR00084">
    <property type="entry name" value="MTLDHDRGNASE"/>
</dbReference>
<organism evidence="7">
    <name type="scientific">Tetraselmis sp. GSL018</name>
    <dbReference type="NCBI Taxonomy" id="582737"/>
    <lineage>
        <taxon>Eukaryota</taxon>
        <taxon>Viridiplantae</taxon>
        <taxon>Chlorophyta</taxon>
        <taxon>core chlorophytes</taxon>
        <taxon>Chlorodendrophyceae</taxon>
        <taxon>Chlorodendrales</taxon>
        <taxon>Chlorodendraceae</taxon>
        <taxon>Tetraselmis</taxon>
    </lineage>
</organism>
<evidence type="ECO:0000259" key="5">
    <source>
        <dbReference type="Pfam" id="PF01232"/>
    </source>
</evidence>
<evidence type="ECO:0000256" key="1">
    <source>
        <dbReference type="ARBA" id="ARBA00006541"/>
    </source>
</evidence>
<dbReference type="EMBL" id="GBEZ01003921">
    <property type="protein sequence ID" value="JAC81250.1"/>
    <property type="molecule type" value="Transcribed_RNA"/>
</dbReference>
<dbReference type="InterPro" id="IPR013328">
    <property type="entry name" value="6PGD_dom2"/>
</dbReference>